<protein>
    <submittedName>
        <fullName evidence="4">ABC transporter substrate-binding protein</fullName>
    </submittedName>
</protein>
<dbReference type="RefSeq" id="WP_162002716.1">
    <property type="nucleotide sequence ID" value="NZ_VOSJ01000001.1"/>
</dbReference>
<keyword evidence="5" id="KW-1185">Reference proteome</keyword>
<accession>A0A5N7M9T3</accession>
<keyword evidence="3" id="KW-0732">Signal</keyword>
<evidence type="ECO:0000256" key="3">
    <source>
        <dbReference type="ARBA" id="ARBA00022729"/>
    </source>
</evidence>
<organism evidence="4 5">
    <name type="scientific">Microvirga tunisiensis</name>
    <dbReference type="NCBI Taxonomy" id="2108360"/>
    <lineage>
        <taxon>Bacteria</taxon>
        <taxon>Pseudomonadati</taxon>
        <taxon>Pseudomonadota</taxon>
        <taxon>Alphaproteobacteria</taxon>
        <taxon>Hyphomicrobiales</taxon>
        <taxon>Methylobacteriaceae</taxon>
        <taxon>Microvirga</taxon>
    </lineage>
</organism>
<dbReference type="Gene3D" id="3.40.190.10">
    <property type="entry name" value="Periplasmic binding protein-like II"/>
    <property type="match status" value="2"/>
</dbReference>
<reference evidence="4 5" key="1">
    <citation type="journal article" date="2019" name="Syst. Appl. Microbiol.">
        <title>Microvirga tunisiensis sp. nov., a root nodule symbiotic bacterium isolated from Lupinus micranthus and L. luteus grown in Northern Tunisia.</title>
        <authorList>
            <person name="Msaddak A."/>
            <person name="Rejili M."/>
            <person name="Duran D."/>
            <person name="Mars M."/>
            <person name="Palacios J.M."/>
            <person name="Ruiz-Argueso T."/>
            <person name="Rey L."/>
            <person name="Imperial J."/>
        </authorList>
    </citation>
    <scope>NUCLEOTIDE SEQUENCE [LARGE SCALE GENOMIC DNA]</scope>
    <source>
        <strain evidence="4 5">Lmie10</strain>
    </source>
</reference>
<evidence type="ECO:0000313" key="4">
    <source>
        <dbReference type="EMBL" id="MPR23645.1"/>
    </source>
</evidence>
<dbReference type="Proteomes" id="UP000403266">
    <property type="component" value="Unassembled WGS sequence"/>
</dbReference>
<evidence type="ECO:0000256" key="2">
    <source>
        <dbReference type="ARBA" id="ARBA00010742"/>
    </source>
</evidence>
<gene>
    <name evidence="4" type="ORF">FS320_00005</name>
</gene>
<dbReference type="PANTHER" id="PTHR30024">
    <property type="entry name" value="ALIPHATIC SULFONATES-BINDING PROTEIN-RELATED"/>
    <property type="match status" value="1"/>
</dbReference>
<dbReference type="PANTHER" id="PTHR30024:SF47">
    <property type="entry name" value="TAURINE-BINDING PERIPLASMIC PROTEIN"/>
    <property type="match status" value="1"/>
</dbReference>
<proteinExistence type="inferred from homology"/>
<dbReference type="AlphaFoldDB" id="A0A5N7M9T3"/>
<dbReference type="Pfam" id="PF13379">
    <property type="entry name" value="NMT1_2"/>
    <property type="match status" value="1"/>
</dbReference>
<evidence type="ECO:0000256" key="1">
    <source>
        <dbReference type="ARBA" id="ARBA00004418"/>
    </source>
</evidence>
<dbReference type="GO" id="GO:0042597">
    <property type="term" value="C:periplasmic space"/>
    <property type="evidence" value="ECO:0007669"/>
    <property type="project" value="UniProtKB-SubCell"/>
</dbReference>
<comment type="similarity">
    <text evidence="2">Belongs to the bacterial solute-binding protein SsuA/TauA family.</text>
</comment>
<comment type="caution">
    <text evidence="4">The sequence shown here is derived from an EMBL/GenBank/DDBJ whole genome shotgun (WGS) entry which is preliminary data.</text>
</comment>
<comment type="subcellular location">
    <subcellularLocation>
        <location evidence="1">Periplasm</location>
    </subcellularLocation>
</comment>
<name>A0A5N7M9T3_9HYPH</name>
<dbReference type="EMBL" id="VOSK01000001">
    <property type="protein sequence ID" value="MPR23645.1"/>
    <property type="molecule type" value="Genomic_DNA"/>
</dbReference>
<evidence type="ECO:0000313" key="5">
    <source>
        <dbReference type="Proteomes" id="UP000403266"/>
    </source>
</evidence>
<dbReference type="SUPFAM" id="SSF53850">
    <property type="entry name" value="Periplasmic binding protein-like II"/>
    <property type="match status" value="1"/>
</dbReference>
<sequence length="385" mass="41361">MGKLKPTDSLAGQKTKFRNLEEITMTIRVTRRTALTWAAGSLTCLVMPGVSLGQSAAKRATLLMGAPGPRLSLAPSYIAELLGFYKEEGLEVSRIFMRSGPAGMTALVSGSGDAYYTAPGEMIAAAARGQKFKIVMAQSSAHTLYLVLTKGYAAKFGLTENMPYEEKRKIAAANFKGIRCGVTSPGSITDGFARQVISSLGLNPAKDAQIVPTQSTENAVSAAANGAIDAFVALPPNVDQAVAEIGAVPIFSVTKDEVPGFKSLGGFVIEARASDVESNPELFQALVNAEVRGLRYIIEKSEEAASIIYKAQYASMMSPDTWRTMWTKNFPQFQSPYFTKESIEAWISLGMVPNVTDLKSIDAASLVDMRFVDKAVQQIGWKVPT</sequence>